<dbReference type="InterPro" id="IPR050523">
    <property type="entry name" value="AKR_Detox_Biosynth"/>
</dbReference>
<sequence>MTSTTTNSVLESLPKMQYVRLGNTGMKVSRICLGCMQYGSNKWSSWVKEEKEAIEDIKKAYAAGINFFDTANVYSCGESERVLGKALKELNAPRSRIVVATKVFHLATDEVQSWDDMRKPEFVAKSEYVNQRGLSRKHIFDAVEGSLQRLGLDYIDLYQIHRLDRDTPMEEIMEALNDLVRSGKVRYIGASTMSAWEFQKLNSIAEKRGWAKFVSMQNLYNLIHREEEREMIPYCVDSGIAGIPWSPLAMGMLVGKNRSSKRTEAGFVFKNFLSNTEDQSNDMIIDRVAELAKKYDATPAQVALAWLYTKPFVTAPIVGPTKIEQLYDLIGALNVKLTEEDVKYLEEPYTPRAPFSS</sequence>
<dbReference type="PANTHER" id="PTHR43364:SF4">
    <property type="entry name" value="NAD(P)-LINKED OXIDOREDUCTASE SUPERFAMILY PROTEIN"/>
    <property type="match status" value="1"/>
</dbReference>
<dbReference type="FunCoup" id="I1CI38">
    <property type="interactions" value="32"/>
</dbReference>
<dbReference type="OMA" id="HIMDSVE"/>
<accession>I1CI38</accession>
<dbReference type="VEuPathDB" id="FungiDB:RO3G_12829"/>
<evidence type="ECO:0000313" key="4">
    <source>
        <dbReference type="Proteomes" id="UP000009138"/>
    </source>
</evidence>
<keyword evidence="1" id="KW-0560">Oxidoreductase</keyword>
<dbReference type="CDD" id="cd19079">
    <property type="entry name" value="AKR_EcYajO-like"/>
    <property type="match status" value="1"/>
</dbReference>
<dbReference type="RefSeq" id="XP_067523514.1">
    <property type="nucleotide sequence ID" value="XM_067667413.1"/>
</dbReference>
<dbReference type="STRING" id="246409.I1CI38"/>
<dbReference type="AlphaFoldDB" id="I1CI38"/>
<evidence type="ECO:0000256" key="1">
    <source>
        <dbReference type="ARBA" id="ARBA00023002"/>
    </source>
</evidence>
<dbReference type="GeneID" id="93619794"/>
<dbReference type="PANTHER" id="PTHR43364">
    <property type="entry name" value="NADH-SPECIFIC METHYLGLYOXAL REDUCTASE-RELATED"/>
    <property type="match status" value="1"/>
</dbReference>
<evidence type="ECO:0000313" key="3">
    <source>
        <dbReference type="EMBL" id="EIE88118.1"/>
    </source>
</evidence>
<name>I1CI38_RHIO9</name>
<dbReference type="PRINTS" id="PR00069">
    <property type="entry name" value="ALDKETRDTASE"/>
</dbReference>
<dbReference type="Proteomes" id="UP000009138">
    <property type="component" value="Unassembled WGS sequence"/>
</dbReference>
<feature type="domain" description="NADP-dependent oxidoreductase" evidence="2">
    <location>
        <begin position="30"/>
        <end position="347"/>
    </location>
</feature>
<organism evidence="3 4">
    <name type="scientific">Rhizopus delemar (strain RA 99-880 / ATCC MYA-4621 / FGSC 9543 / NRRL 43880)</name>
    <name type="common">Mucormycosis agent</name>
    <name type="synonym">Rhizopus arrhizus var. delemar</name>
    <dbReference type="NCBI Taxonomy" id="246409"/>
    <lineage>
        <taxon>Eukaryota</taxon>
        <taxon>Fungi</taxon>
        <taxon>Fungi incertae sedis</taxon>
        <taxon>Mucoromycota</taxon>
        <taxon>Mucoromycotina</taxon>
        <taxon>Mucoromycetes</taxon>
        <taxon>Mucorales</taxon>
        <taxon>Mucorineae</taxon>
        <taxon>Rhizopodaceae</taxon>
        <taxon>Rhizopus</taxon>
    </lineage>
</organism>
<dbReference type="InParanoid" id="I1CI38"/>
<dbReference type="InterPro" id="IPR020471">
    <property type="entry name" value="AKR"/>
</dbReference>
<dbReference type="InterPro" id="IPR023210">
    <property type="entry name" value="NADP_OxRdtase_dom"/>
</dbReference>
<reference evidence="3 4" key="1">
    <citation type="journal article" date="2009" name="PLoS Genet.">
        <title>Genomic analysis of the basal lineage fungus Rhizopus oryzae reveals a whole-genome duplication.</title>
        <authorList>
            <person name="Ma L.-J."/>
            <person name="Ibrahim A.S."/>
            <person name="Skory C."/>
            <person name="Grabherr M.G."/>
            <person name="Burger G."/>
            <person name="Butler M."/>
            <person name="Elias M."/>
            <person name="Idnurm A."/>
            <person name="Lang B.F."/>
            <person name="Sone T."/>
            <person name="Abe A."/>
            <person name="Calvo S.E."/>
            <person name="Corrochano L.M."/>
            <person name="Engels R."/>
            <person name="Fu J."/>
            <person name="Hansberg W."/>
            <person name="Kim J.-M."/>
            <person name="Kodira C.D."/>
            <person name="Koehrsen M.J."/>
            <person name="Liu B."/>
            <person name="Miranda-Saavedra D."/>
            <person name="O'Leary S."/>
            <person name="Ortiz-Castellanos L."/>
            <person name="Poulter R."/>
            <person name="Rodriguez-Romero J."/>
            <person name="Ruiz-Herrera J."/>
            <person name="Shen Y.-Q."/>
            <person name="Zeng Q."/>
            <person name="Galagan J."/>
            <person name="Birren B.W."/>
            <person name="Cuomo C.A."/>
            <person name="Wickes B.L."/>
        </authorList>
    </citation>
    <scope>NUCLEOTIDE SEQUENCE [LARGE SCALE GENOMIC DNA]</scope>
    <source>
        <strain evidence="4">RA 99-880 / ATCC MYA-4621 / FGSC 9543 / NRRL 43880</strain>
    </source>
</reference>
<dbReference type="eggNOG" id="KOG1575">
    <property type="taxonomic scope" value="Eukaryota"/>
</dbReference>
<keyword evidence="4" id="KW-1185">Reference proteome</keyword>
<dbReference type="FunFam" id="3.20.20.100:FF:000004">
    <property type="entry name" value="Oxidoreductase, aldo/keto reductase"/>
    <property type="match status" value="1"/>
</dbReference>
<dbReference type="InterPro" id="IPR036812">
    <property type="entry name" value="NAD(P)_OxRdtase_dom_sf"/>
</dbReference>
<dbReference type="GO" id="GO:0016491">
    <property type="term" value="F:oxidoreductase activity"/>
    <property type="evidence" value="ECO:0007669"/>
    <property type="project" value="UniProtKB-KW"/>
</dbReference>
<dbReference type="Pfam" id="PF00248">
    <property type="entry name" value="Aldo_ket_red"/>
    <property type="match status" value="1"/>
</dbReference>
<proteinExistence type="predicted"/>
<evidence type="ECO:0000259" key="2">
    <source>
        <dbReference type="Pfam" id="PF00248"/>
    </source>
</evidence>
<dbReference type="GO" id="GO:0005829">
    <property type="term" value="C:cytosol"/>
    <property type="evidence" value="ECO:0007669"/>
    <property type="project" value="UniProtKB-ARBA"/>
</dbReference>
<dbReference type="Gene3D" id="3.20.20.100">
    <property type="entry name" value="NADP-dependent oxidoreductase domain"/>
    <property type="match status" value="1"/>
</dbReference>
<gene>
    <name evidence="3" type="ORF">RO3G_12829</name>
</gene>
<dbReference type="SUPFAM" id="SSF51430">
    <property type="entry name" value="NAD(P)-linked oxidoreductase"/>
    <property type="match status" value="1"/>
</dbReference>
<dbReference type="EMBL" id="CH476742">
    <property type="protein sequence ID" value="EIE88118.1"/>
    <property type="molecule type" value="Genomic_DNA"/>
</dbReference>
<protein>
    <recommendedName>
        <fullName evidence="2">NADP-dependent oxidoreductase domain-containing protein</fullName>
    </recommendedName>
</protein>
<dbReference type="OrthoDB" id="37537at2759"/>